<dbReference type="EMBL" id="BQNL01000001">
    <property type="protein sequence ID" value="GKH12791.1"/>
    <property type="molecule type" value="Genomic_DNA"/>
</dbReference>
<dbReference type="Proteomes" id="UP001055048">
    <property type="component" value="Unassembled WGS sequence"/>
</dbReference>
<evidence type="ECO:0000259" key="7">
    <source>
        <dbReference type="Pfam" id="PF14322"/>
    </source>
</evidence>
<evidence type="ECO:0000313" key="8">
    <source>
        <dbReference type="EMBL" id="GKH12791.1"/>
    </source>
</evidence>
<dbReference type="PROSITE" id="PS51257">
    <property type="entry name" value="PROKAR_LIPOPROTEIN"/>
    <property type="match status" value="1"/>
</dbReference>
<dbReference type="GO" id="GO:0009279">
    <property type="term" value="C:cell outer membrane"/>
    <property type="evidence" value="ECO:0007669"/>
    <property type="project" value="UniProtKB-SubCell"/>
</dbReference>
<name>A0AA37JV68_BACUN</name>
<evidence type="ECO:0000256" key="2">
    <source>
        <dbReference type="ARBA" id="ARBA00006275"/>
    </source>
</evidence>
<feature type="domain" description="SusD-like N-terminal" evidence="7">
    <location>
        <begin position="107"/>
        <end position="242"/>
    </location>
</feature>
<dbReference type="InterPro" id="IPR033985">
    <property type="entry name" value="SusD-like_N"/>
</dbReference>
<evidence type="ECO:0008006" key="10">
    <source>
        <dbReference type="Google" id="ProtNLM"/>
    </source>
</evidence>
<comment type="caution">
    <text evidence="8">The sequence shown here is derived from an EMBL/GenBank/DDBJ whole genome shotgun (WGS) entry which is preliminary data.</text>
</comment>
<dbReference type="InterPro" id="IPR011990">
    <property type="entry name" value="TPR-like_helical_dom_sf"/>
</dbReference>
<evidence type="ECO:0000256" key="3">
    <source>
        <dbReference type="ARBA" id="ARBA00022729"/>
    </source>
</evidence>
<keyword evidence="5" id="KW-0998">Cell outer membrane</keyword>
<evidence type="ECO:0000313" key="9">
    <source>
        <dbReference type="Proteomes" id="UP001055048"/>
    </source>
</evidence>
<keyword evidence="3" id="KW-0732">Signal</keyword>
<dbReference type="Pfam" id="PF07980">
    <property type="entry name" value="SusD_RagB"/>
    <property type="match status" value="1"/>
</dbReference>
<gene>
    <name evidence="8" type="ORF">CE91St12_10010</name>
</gene>
<evidence type="ECO:0000259" key="6">
    <source>
        <dbReference type="Pfam" id="PF07980"/>
    </source>
</evidence>
<accession>A0AA37JV68</accession>
<evidence type="ECO:0000256" key="5">
    <source>
        <dbReference type="ARBA" id="ARBA00023237"/>
    </source>
</evidence>
<proteinExistence type="inferred from homology"/>
<comment type="similarity">
    <text evidence="2">Belongs to the SusD family.</text>
</comment>
<organism evidence="8 9">
    <name type="scientific">Bacteroides uniformis</name>
    <dbReference type="NCBI Taxonomy" id="820"/>
    <lineage>
        <taxon>Bacteria</taxon>
        <taxon>Pseudomonadati</taxon>
        <taxon>Bacteroidota</taxon>
        <taxon>Bacteroidia</taxon>
        <taxon>Bacteroidales</taxon>
        <taxon>Bacteroidaceae</taxon>
        <taxon>Bacteroides</taxon>
    </lineage>
</organism>
<keyword evidence="4" id="KW-0472">Membrane</keyword>
<dbReference type="Gene3D" id="1.25.40.390">
    <property type="match status" value="1"/>
</dbReference>
<comment type="subcellular location">
    <subcellularLocation>
        <location evidence="1">Cell outer membrane</location>
    </subcellularLocation>
</comment>
<dbReference type="Pfam" id="PF14322">
    <property type="entry name" value="SusD-like_3"/>
    <property type="match status" value="1"/>
</dbReference>
<reference evidence="8" key="1">
    <citation type="submission" date="2022-01" db="EMBL/GenBank/DDBJ databases">
        <title>Novel bile acid biosynthetic pathways are enriched in the microbiome of centenarians.</title>
        <authorList>
            <person name="Sato Y."/>
            <person name="Atarashi K."/>
            <person name="Plichta R.D."/>
            <person name="Arai Y."/>
            <person name="Sasajima S."/>
            <person name="Kearney M.S."/>
            <person name="Suda W."/>
            <person name="Takeshita K."/>
            <person name="Sasaki T."/>
            <person name="Okamoto S."/>
            <person name="Skelly N.A."/>
            <person name="Okamura Y."/>
            <person name="Vlamakis H."/>
            <person name="Li Y."/>
            <person name="Tanoue T."/>
            <person name="Takei H."/>
            <person name="Nittono H."/>
            <person name="Narushima S."/>
            <person name="Irie J."/>
            <person name="Itoh H."/>
            <person name="Moriya K."/>
            <person name="Sugiura Y."/>
            <person name="Suematsu M."/>
            <person name="Moritoki N."/>
            <person name="Shibata S."/>
            <person name="Littman R.D."/>
            <person name="Fischbach A.M."/>
            <person name="Uwamino Y."/>
            <person name="Inoue T."/>
            <person name="Honda A."/>
            <person name="Hattori M."/>
            <person name="Murai T."/>
            <person name="Xavier J.R."/>
            <person name="Hirose N."/>
            <person name="Honda K."/>
        </authorList>
    </citation>
    <scope>NUCLEOTIDE SEQUENCE</scope>
    <source>
        <strain evidence="8">CE91-St12</strain>
    </source>
</reference>
<dbReference type="RefSeq" id="WP_244074251.1">
    <property type="nucleotide sequence ID" value="NZ_BQNL01000001.1"/>
</dbReference>
<dbReference type="InterPro" id="IPR012944">
    <property type="entry name" value="SusD_RagB_dom"/>
</dbReference>
<dbReference type="SUPFAM" id="SSF48452">
    <property type="entry name" value="TPR-like"/>
    <property type="match status" value="1"/>
</dbReference>
<dbReference type="AlphaFoldDB" id="A0AA37JV68"/>
<evidence type="ECO:0000256" key="1">
    <source>
        <dbReference type="ARBA" id="ARBA00004442"/>
    </source>
</evidence>
<evidence type="ECO:0000256" key="4">
    <source>
        <dbReference type="ARBA" id="ARBA00023136"/>
    </source>
</evidence>
<protein>
    <recommendedName>
        <fullName evidence="10">RagB/SusD family nutrient uptake outer membrane protein</fullName>
    </recommendedName>
</protein>
<sequence>MKNYIQKFVCKGFILMAGASMVLTGCKESFLEPDPQTMFKPSEVFTTEAGLRSVLAICDRQLKRNYVSEDSREMMALPTEYTFSDLMVPAATDKSGFLDNVDNMLRSNSDQSTEKNLGRTNSIYFFWRQGYEGIRNANTLLSFIDDVPMDETLKKEYIGRAYFHRAYRYYALVFQFGHVPLLTQLTSSPKLNYRSTHRDAILEKMALDMEYAVQWVPEQKDMQYVGMVNKGACRMLLSKLYLALGKYEDAKAQLDILINQSGYSLMTNTFGTFFEGGEPASWPITRNVIWDLHRPENKLIAANKEVIMGMPNRGAAAESFIPMLTMRIMYPFFFDGRIKMPDGKQALFNLDRTNDKYRLEYDYMRGLGRGIATFRTSTFYQDGLWAVNGKMDKTDLRHSSETGNWMHMENLRCNNVDSEFYGQNIMLHSDRDFWGKDKDGNPVLVTAKGQLLCSDTIRRWFDVPHYIFCMDDVVNQALIKNNGLEGATEGSVADWYLYRLAEAYLLRAEAKFYINPNDPTIKDDLNIIRERAQCSELYTGNVTIGDIMDERARELFYEEWRNVELTRVSLCLARSGRPDEWGNTYNVETFDTQTGTDMEGGSYWYQRCVRKGMYNKGITIHVDATKTDINFIMGKHNIYWPIPYNAIEANKNAKLWQNIGYTEYDPATPIWKTWQEAVEDEGKLN</sequence>
<feature type="domain" description="RagB/SusD" evidence="6">
    <location>
        <begin position="484"/>
        <end position="661"/>
    </location>
</feature>